<feature type="modified residue" description="4-aspartylphosphate" evidence="1">
    <location>
        <position position="64"/>
    </location>
</feature>
<dbReference type="PANTHER" id="PTHR44520">
    <property type="entry name" value="RESPONSE REGULATOR RCP1-RELATED"/>
    <property type="match status" value="1"/>
</dbReference>
<sequence length="137" mass="15822">MRKLNKILLVDDDSTSNFLTQMILEDLQVADAIIVKKNGQEALDYINELCLQHNEDCPELIFLDINMPIMDGFELLDELQRLNKLHNPDSPITVVLLTTSNNPKDIEKAKTYDITYYIEKPLTEDSIRHLLSKTYNV</sequence>
<keyword evidence="4" id="KW-1185">Reference proteome</keyword>
<comment type="caution">
    <text evidence="3">The sequence shown here is derived from an EMBL/GenBank/DDBJ whole genome shotgun (WGS) entry which is preliminary data.</text>
</comment>
<dbReference type="SUPFAM" id="SSF52172">
    <property type="entry name" value="CheY-like"/>
    <property type="match status" value="1"/>
</dbReference>
<dbReference type="InterPro" id="IPR011006">
    <property type="entry name" value="CheY-like_superfamily"/>
</dbReference>
<accession>A0ABT8QY35</accession>
<dbReference type="PROSITE" id="PS50110">
    <property type="entry name" value="RESPONSE_REGULATORY"/>
    <property type="match status" value="1"/>
</dbReference>
<dbReference type="EMBL" id="JAUKPO010000001">
    <property type="protein sequence ID" value="MDO1444753.1"/>
    <property type="molecule type" value="Genomic_DNA"/>
</dbReference>
<evidence type="ECO:0000256" key="1">
    <source>
        <dbReference type="PROSITE-ProRule" id="PRU00169"/>
    </source>
</evidence>
<protein>
    <submittedName>
        <fullName evidence="3">Response regulator</fullName>
    </submittedName>
</protein>
<evidence type="ECO:0000313" key="3">
    <source>
        <dbReference type="EMBL" id="MDO1444753.1"/>
    </source>
</evidence>
<keyword evidence="1" id="KW-0597">Phosphoprotein</keyword>
<proteinExistence type="predicted"/>
<gene>
    <name evidence="3" type="ORF">Q0590_00750</name>
</gene>
<name>A0ABT8QY35_9BACT</name>
<dbReference type="InterPro" id="IPR001789">
    <property type="entry name" value="Sig_transdc_resp-reg_receiver"/>
</dbReference>
<dbReference type="RefSeq" id="WP_302035555.1">
    <property type="nucleotide sequence ID" value="NZ_JAUKPO010000001.1"/>
</dbReference>
<dbReference type="SMART" id="SM00448">
    <property type="entry name" value="REC"/>
    <property type="match status" value="1"/>
</dbReference>
<dbReference type="Proteomes" id="UP001168528">
    <property type="component" value="Unassembled WGS sequence"/>
</dbReference>
<evidence type="ECO:0000259" key="2">
    <source>
        <dbReference type="PROSITE" id="PS50110"/>
    </source>
</evidence>
<feature type="domain" description="Response regulatory" evidence="2">
    <location>
        <begin position="6"/>
        <end position="135"/>
    </location>
</feature>
<dbReference type="PANTHER" id="PTHR44520:SF2">
    <property type="entry name" value="RESPONSE REGULATOR RCP1"/>
    <property type="match status" value="1"/>
</dbReference>
<evidence type="ECO:0000313" key="4">
    <source>
        <dbReference type="Proteomes" id="UP001168528"/>
    </source>
</evidence>
<dbReference type="Gene3D" id="3.40.50.2300">
    <property type="match status" value="1"/>
</dbReference>
<reference evidence="3" key="1">
    <citation type="submission" date="2023-07" db="EMBL/GenBank/DDBJ databases">
        <title>The genome sequence of Rhodocytophaga aerolata KACC 12507.</title>
        <authorList>
            <person name="Zhang X."/>
        </authorList>
    </citation>
    <scope>NUCLEOTIDE SEQUENCE</scope>
    <source>
        <strain evidence="3">KACC 12507</strain>
    </source>
</reference>
<dbReference type="InterPro" id="IPR052893">
    <property type="entry name" value="TCS_response_regulator"/>
</dbReference>
<organism evidence="3 4">
    <name type="scientific">Rhodocytophaga aerolata</name>
    <dbReference type="NCBI Taxonomy" id="455078"/>
    <lineage>
        <taxon>Bacteria</taxon>
        <taxon>Pseudomonadati</taxon>
        <taxon>Bacteroidota</taxon>
        <taxon>Cytophagia</taxon>
        <taxon>Cytophagales</taxon>
        <taxon>Rhodocytophagaceae</taxon>
        <taxon>Rhodocytophaga</taxon>
    </lineage>
</organism>
<dbReference type="Pfam" id="PF00072">
    <property type="entry name" value="Response_reg"/>
    <property type="match status" value="1"/>
</dbReference>